<dbReference type="AlphaFoldDB" id="R2XKE2"/>
<dbReference type="PANTHER" id="PTHR34385:SF1">
    <property type="entry name" value="PEPTIDOGLYCAN L-ALANYL-D-GLUTAMATE ENDOPEPTIDASE CWLK"/>
    <property type="match status" value="1"/>
</dbReference>
<evidence type="ECO:0000313" key="5">
    <source>
        <dbReference type="Proteomes" id="UP000014160"/>
    </source>
</evidence>
<dbReference type="PATRIC" id="fig|1158614.3.peg.2614"/>
<dbReference type="InterPro" id="IPR009045">
    <property type="entry name" value="Zn_M74/Hedgehog-like"/>
</dbReference>
<dbReference type="OrthoDB" id="9792074at2"/>
<dbReference type="InterPro" id="IPR003709">
    <property type="entry name" value="VanY-like_core_dom"/>
</dbReference>
<dbReference type="EMBL" id="ASWH01000001">
    <property type="protein sequence ID" value="EOW82043.1"/>
    <property type="molecule type" value="Genomic_DNA"/>
</dbReference>
<dbReference type="Pfam" id="PF02557">
    <property type="entry name" value="VanY"/>
    <property type="match status" value="1"/>
</dbReference>
<dbReference type="PANTHER" id="PTHR34385">
    <property type="entry name" value="D-ALANYL-D-ALANINE CARBOXYPEPTIDASE"/>
    <property type="match status" value="1"/>
</dbReference>
<protein>
    <recommendedName>
        <fullName evidence="1">D-alanyl-D-alanine carboxypeptidase-like core domain-containing protein</fullName>
    </recommendedName>
</protein>
<proteinExistence type="predicted"/>
<dbReference type="GO" id="GO:0006508">
    <property type="term" value="P:proteolysis"/>
    <property type="evidence" value="ECO:0007669"/>
    <property type="project" value="InterPro"/>
</dbReference>
<evidence type="ECO:0000259" key="1">
    <source>
        <dbReference type="Pfam" id="PF02557"/>
    </source>
</evidence>
<dbReference type="InterPro" id="IPR052179">
    <property type="entry name" value="DD-CPase-like"/>
</dbReference>
<accession>R2XKE2</accession>
<dbReference type="SMR" id="R2XKE2"/>
<dbReference type="GO" id="GO:0008233">
    <property type="term" value="F:peptidase activity"/>
    <property type="evidence" value="ECO:0007669"/>
    <property type="project" value="InterPro"/>
</dbReference>
<comment type="caution">
    <text evidence="2">The sequence shown here is derived from an EMBL/GenBank/DDBJ whole genome shotgun (WGS) entry which is preliminary data.</text>
</comment>
<dbReference type="RefSeq" id="WP_010780995.1">
    <property type="nucleotide sequence ID" value="NZ_ASWH01000001.1"/>
</dbReference>
<dbReference type="EMBL" id="AJDQ01000008">
    <property type="protein sequence ID" value="EOI55414.1"/>
    <property type="molecule type" value="Genomic_DNA"/>
</dbReference>
<dbReference type="Proteomes" id="UP000013750">
    <property type="component" value="Unassembled WGS sequence"/>
</dbReference>
<name>R2XKE2_9ENTE</name>
<reference evidence="2 4" key="1">
    <citation type="submission" date="2013-02" db="EMBL/GenBank/DDBJ databases">
        <title>The Genome Sequence of Enterococcus gilvus ATCC BAA-350.</title>
        <authorList>
            <consortium name="The Broad Institute Genome Sequencing Platform"/>
            <consortium name="The Broad Institute Genome Sequencing Center for Infectious Disease"/>
            <person name="Earl A.M."/>
            <person name="Gilmore M.S."/>
            <person name="Lebreton F."/>
            <person name="Walker B."/>
            <person name="Young S.K."/>
            <person name="Zeng Q."/>
            <person name="Gargeya S."/>
            <person name="Fitzgerald M."/>
            <person name="Haas B."/>
            <person name="Abouelleil A."/>
            <person name="Alvarado L."/>
            <person name="Arachchi H.M."/>
            <person name="Berlin A.M."/>
            <person name="Chapman S.B."/>
            <person name="Dewar J."/>
            <person name="Goldberg J."/>
            <person name="Griggs A."/>
            <person name="Gujja S."/>
            <person name="Hansen M."/>
            <person name="Howarth C."/>
            <person name="Imamovic A."/>
            <person name="Larimer J."/>
            <person name="McCowan C."/>
            <person name="Murphy C."/>
            <person name="Neiman D."/>
            <person name="Pearson M."/>
            <person name="Priest M."/>
            <person name="Roberts A."/>
            <person name="Saif S."/>
            <person name="Shea T."/>
            <person name="Sisk P."/>
            <person name="Sykes S."/>
            <person name="Wortman J."/>
            <person name="Nusbaum C."/>
            <person name="Birren B."/>
        </authorList>
    </citation>
    <scope>NUCLEOTIDE SEQUENCE [LARGE SCALE GENOMIC DNA]</scope>
    <source>
        <strain evidence="2 4">ATCC BAA-350</strain>
    </source>
</reference>
<organism evidence="2 4">
    <name type="scientific">Enterococcus gilvus ATCC BAA-350</name>
    <dbReference type="NCBI Taxonomy" id="1158614"/>
    <lineage>
        <taxon>Bacteria</taxon>
        <taxon>Bacillati</taxon>
        <taxon>Bacillota</taxon>
        <taxon>Bacilli</taxon>
        <taxon>Lactobacillales</taxon>
        <taxon>Enterococcaceae</taxon>
        <taxon>Enterococcus</taxon>
    </lineage>
</organism>
<dbReference type="MEROPS" id="M15.003"/>
<feature type="domain" description="D-alanyl-D-alanine carboxypeptidase-like core" evidence="1">
    <location>
        <begin position="35"/>
        <end position="163"/>
    </location>
</feature>
<dbReference type="Proteomes" id="UP000014160">
    <property type="component" value="Unassembled WGS sequence"/>
</dbReference>
<dbReference type="SUPFAM" id="SSF55166">
    <property type="entry name" value="Hedgehog/DD-peptidase"/>
    <property type="match status" value="1"/>
</dbReference>
<reference evidence="3 5" key="2">
    <citation type="submission" date="2013-03" db="EMBL/GenBank/DDBJ databases">
        <title>The Genome Sequence of Enterococcus gilvus ATCC BAA-350 (PacBio/Illumina hybrid assembly).</title>
        <authorList>
            <consortium name="The Broad Institute Genomics Platform"/>
            <consortium name="The Broad Institute Genome Sequencing Center for Infectious Disease"/>
            <person name="Earl A."/>
            <person name="Russ C."/>
            <person name="Gilmore M."/>
            <person name="Surin D."/>
            <person name="Walker B."/>
            <person name="Young S."/>
            <person name="Zeng Q."/>
            <person name="Gargeya S."/>
            <person name="Fitzgerald M."/>
            <person name="Haas B."/>
            <person name="Abouelleil A."/>
            <person name="Allen A.W."/>
            <person name="Alvarado L."/>
            <person name="Arachchi H.M."/>
            <person name="Berlin A.M."/>
            <person name="Chapman S.B."/>
            <person name="Gainer-Dewar J."/>
            <person name="Goldberg J."/>
            <person name="Griggs A."/>
            <person name="Gujja S."/>
            <person name="Hansen M."/>
            <person name="Howarth C."/>
            <person name="Imamovic A."/>
            <person name="Ireland A."/>
            <person name="Larimer J."/>
            <person name="McCowan C."/>
            <person name="Murphy C."/>
            <person name="Pearson M."/>
            <person name="Poon T.W."/>
            <person name="Priest M."/>
            <person name="Roberts A."/>
            <person name="Saif S."/>
            <person name="Shea T."/>
            <person name="Sisk P."/>
            <person name="Sykes S."/>
            <person name="Wortman J."/>
            <person name="Nusbaum C."/>
            <person name="Birren B."/>
        </authorList>
    </citation>
    <scope>NUCLEOTIDE SEQUENCE [LARGE SCALE GENOMIC DNA]</scope>
    <source>
        <strain evidence="3 5">ATCC BAA-350</strain>
    </source>
</reference>
<evidence type="ECO:0000313" key="2">
    <source>
        <dbReference type="EMBL" id="EOI55414.1"/>
    </source>
</evidence>
<evidence type="ECO:0000313" key="4">
    <source>
        <dbReference type="Proteomes" id="UP000013750"/>
    </source>
</evidence>
<sequence length="191" mass="22148">MKKDALLQLVNQNNPVKKENEPTDLVLCPNSKEDIYIHPELAKQLETLIRDLRLENKIVIVDGYRTQNDQEELWEYSVEKHGLDYTKEYVAVPGCSEHQTGLAVDIGLKGKIHDLIAPGFRKGKVVECFLKHMKDYGFILRYPEGKKEVTGIGYEPWHFRYVGAPHSRIIHDQGWTLEEYIRFIEQTGRAI</sequence>
<dbReference type="NCBIfam" id="NF000380">
    <property type="entry name" value="vanXY"/>
    <property type="match status" value="1"/>
</dbReference>
<dbReference type="InterPro" id="IPR058233">
    <property type="entry name" value="VanXY"/>
</dbReference>
<dbReference type="Gene3D" id="3.30.1380.10">
    <property type="match status" value="1"/>
</dbReference>
<dbReference type="HOGENOM" id="CLU_054193_2_0_9"/>
<gene>
    <name evidence="3" type="ORF">I592_01344</name>
    <name evidence="2" type="ORF">UKC_02622</name>
</gene>
<evidence type="ECO:0000313" key="3">
    <source>
        <dbReference type="EMBL" id="EOW82043.1"/>
    </source>
</evidence>
<dbReference type="eggNOG" id="COG1876">
    <property type="taxonomic scope" value="Bacteria"/>
</dbReference>
<keyword evidence="5" id="KW-1185">Reference proteome</keyword>